<comment type="caution">
    <text evidence="2">The sequence shown here is derived from an EMBL/GenBank/DDBJ whole genome shotgun (WGS) entry which is preliminary data.</text>
</comment>
<dbReference type="EMBL" id="CAJNOW010009003">
    <property type="protein sequence ID" value="CAF1552716.1"/>
    <property type="molecule type" value="Genomic_DNA"/>
</dbReference>
<dbReference type="Proteomes" id="UP000663834">
    <property type="component" value="Unassembled WGS sequence"/>
</dbReference>
<gene>
    <name evidence="2" type="ORF">KQP761_LOCUS17777</name>
</gene>
<proteinExistence type="predicted"/>
<evidence type="ECO:0000313" key="2">
    <source>
        <dbReference type="EMBL" id="CAF1552716.1"/>
    </source>
</evidence>
<reference evidence="2" key="1">
    <citation type="submission" date="2021-02" db="EMBL/GenBank/DDBJ databases">
        <authorList>
            <person name="Nowell W R."/>
        </authorList>
    </citation>
    <scope>NUCLEOTIDE SEQUENCE</scope>
</reference>
<evidence type="ECO:0000313" key="3">
    <source>
        <dbReference type="Proteomes" id="UP000663834"/>
    </source>
</evidence>
<accession>A0A815WVT1</accession>
<sequence>MEKRDKNTEPVSSNMVDMSGDDSDDDMDDGKLNDYVQSKCDHITHYDYNATWSLQDAIATTFNKFLDKSQTINLWQCGIDLELDTWKNKFFSRPQYNKHIEQQQRIKMKQYATDDCIAVAELFLWMCPETTNHHQLHDVSQHASTQTITLTTTTTTTTTTTKTIRRIILDLSNRTSRYTVDTESERKKINNDALIQIQFLHSTDASTIILIETAYLPNPQTTLYTKIKELWSTIFNNNNEVITWGTVENEFNNFHHLDFINLGNPFQHINLQSLFKGWHNEHCVTHPEMEKRDKNTGPVSSNMVDMSGDDSDDDMNDGKLNDYVQDKCDHITHYDYNATWSLQDAIATTFNKFLDKSQTINLWQCGIDLELDTWKNKLFSRPQYNKHIEQQQRIKMKQYAIDDCIAVAELFLYMCPATTNHHQLHDVSQHASTKTITLTTTTTTTKTTRRTILDLCDDLSDISEDELIQILKPKFDKKKEENVHQPHDPPVELIITTTENEINELIPTQQPPPNTSTTLTLTRNERQRRKNRKLKWKQKHRPDFQRKIKRPIYHRYDYRKIRSQLADDDIHTSHQITINKEKGEVLIGFKSKEEEEKARNKIKINYFSRTQYIERWGSIYTSNIFNAFSLSSPSLLNRFRSLSTCHFPQSRRNSHLCSNLRSHHVRYSSPTSITLFRTKSILPSIVEEESTIDDRSPSPTTSTSQLSCTIVDARRSTANSCNVEELAAYLDNFLYLPKSLSGAAELMHT</sequence>
<dbReference type="AlphaFoldDB" id="A0A815WVT1"/>
<organism evidence="2 3">
    <name type="scientific">Rotaria magnacalcarata</name>
    <dbReference type="NCBI Taxonomy" id="392030"/>
    <lineage>
        <taxon>Eukaryota</taxon>
        <taxon>Metazoa</taxon>
        <taxon>Spiralia</taxon>
        <taxon>Gnathifera</taxon>
        <taxon>Rotifera</taxon>
        <taxon>Eurotatoria</taxon>
        <taxon>Bdelloidea</taxon>
        <taxon>Philodinida</taxon>
        <taxon>Philodinidae</taxon>
        <taxon>Rotaria</taxon>
    </lineage>
</organism>
<protein>
    <submittedName>
        <fullName evidence="2">Uncharacterized protein</fullName>
    </submittedName>
</protein>
<evidence type="ECO:0000256" key="1">
    <source>
        <dbReference type="SAM" id="MobiDB-lite"/>
    </source>
</evidence>
<feature type="region of interest" description="Disordered" evidence="1">
    <location>
        <begin position="1"/>
        <end position="30"/>
    </location>
</feature>
<name>A0A815WVT1_9BILA</name>
<feature type="compositionally biased region" description="Acidic residues" evidence="1">
    <location>
        <begin position="19"/>
        <end position="28"/>
    </location>
</feature>
<dbReference type="OrthoDB" id="10043808at2759"/>